<feature type="transmembrane region" description="Helical" evidence="6">
    <location>
        <begin position="498"/>
        <end position="519"/>
    </location>
</feature>
<comment type="caution">
    <text evidence="7">The sequence shown here is derived from an EMBL/GenBank/DDBJ whole genome shotgun (WGS) entry which is preliminary data.</text>
</comment>
<feature type="transmembrane region" description="Helical" evidence="6">
    <location>
        <begin position="132"/>
        <end position="153"/>
    </location>
</feature>
<dbReference type="GeneID" id="19165660"/>
<feature type="transmembrane region" description="Helical" evidence="6">
    <location>
        <begin position="381"/>
        <end position="400"/>
    </location>
</feature>
<gene>
    <name evidence="7" type="ORF">A1O3_01526</name>
</gene>
<dbReference type="EMBL" id="AMGY01000001">
    <property type="protein sequence ID" value="EXJ92970.1"/>
    <property type="molecule type" value="Genomic_DNA"/>
</dbReference>
<dbReference type="SUPFAM" id="SSF103473">
    <property type="entry name" value="MFS general substrate transporter"/>
    <property type="match status" value="1"/>
</dbReference>
<keyword evidence="5 6" id="KW-0472">Membrane</keyword>
<feature type="transmembrane region" description="Helical" evidence="6">
    <location>
        <begin position="341"/>
        <end position="361"/>
    </location>
</feature>
<dbReference type="GO" id="GO:0022857">
    <property type="term" value="F:transmembrane transporter activity"/>
    <property type="evidence" value="ECO:0007669"/>
    <property type="project" value="InterPro"/>
</dbReference>
<dbReference type="InterPro" id="IPR036259">
    <property type="entry name" value="MFS_trans_sf"/>
</dbReference>
<keyword evidence="2" id="KW-0813">Transport</keyword>
<keyword evidence="3 6" id="KW-0812">Transmembrane</keyword>
<evidence type="ECO:0000256" key="2">
    <source>
        <dbReference type="ARBA" id="ARBA00022448"/>
    </source>
</evidence>
<feature type="transmembrane region" description="Helical" evidence="6">
    <location>
        <begin position="160"/>
        <end position="179"/>
    </location>
</feature>
<dbReference type="OrthoDB" id="3936150at2759"/>
<protein>
    <recommendedName>
        <fullName evidence="9">Major facilitator superfamily (MFS) profile domain-containing protein</fullName>
    </recommendedName>
</protein>
<dbReference type="AlphaFoldDB" id="W9YTI5"/>
<dbReference type="InterPro" id="IPR011701">
    <property type="entry name" value="MFS"/>
</dbReference>
<evidence type="ECO:0000256" key="3">
    <source>
        <dbReference type="ARBA" id="ARBA00022692"/>
    </source>
</evidence>
<dbReference type="eggNOG" id="KOG0253">
    <property type="taxonomic scope" value="Eukaryota"/>
</dbReference>
<dbReference type="Gene3D" id="1.20.1250.20">
    <property type="entry name" value="MFS general substrate transporter like domains"/>
    <property type="match status" value="1"/>
</dbReference>
<organism evidence="7 8">
    <name type="scientific">Capronia epimyces CBS 606.96</name>
    <dbReference type="NCBI Taxonomy" id="1182542"/>
    <lineage>
        <taxon>Eukaryota</taxon>
        <taxon>Fungi</taxon>
        <taxon>Dikarya</taxon>
        <taxon>Ascomycota</taxon>
        <taxon>Pezizomycotina</taxon>
        <taxon>Eurotiomycetes</taxon>
        <taxon>Chaetothyriomycetidae</taxon>
        <taxon>Chaetothyriales</taxon>
        <taxon>Herpotrichiellaceae</taxon>
        <taxon>Capronia</taxon>
    </lineage>
</organism>
<accession>W9YTI5</accession>
<feature type="transmembrane region" description="Helical" evidence="6">
    <location>
        <begin position="412"/>
        <end position="430"/>
    </location>
</feature>
<dbReference type="Proteomes" id="UP000019478">
    <property type="component" value="Unassembled WGS sequence"/>
</dbReference>
<dbReference type="PANTHER" id="PTHR23511:SF4">
    <property type="entry name" value="MAJOR FACILITATOR SUPERFAMILY (MFS) PROFILE DOMAIN-CONTAINING PROTEIN"/>
    <property type="match status" value="1"/>
</dbReference>
<evidence type="ECO:0000313" key="7">
    <source>
        <dbReference type="EMBL" id="EXJ92970.1"/>
    </source>
</evidence>
<name>W9YTI5_9EURO</name>
<sequence length="527" mass="58093">MPQDDRINLPSTASQVSRLFPRKQAEEMDTVTKDETKTPYEVGMTPKPEGSIEVIASTELISFRHVDEALDAKMHLVNQAINQIELTPYHWKLFCLNGMGYAVDSLLPILMSIANTQVVLEYQPSYNRGGQIGLYVGLLVGALFWGISADIIGRKWAFNMSLFLASVFSIGAGAAPNYIGWASLVALGGSGAGGNLVRHDRFPGIFTGRRAMAGHLYGLMVGCWSNSSRPVRMGLYANPGWRYLYYTSGGFVLLMSIARITVIRFHDTPKYLLCKGEDEKVVTLLRNLATKYGRECDLTVESLASQGKITSTHSKKVFSLSEIGVHYRGLFSTKRLGISTLLIWFSWLLIALGYPLFYVFLPEYLASRGAEFGQTSTYITWRNYVLAQFSSVFGPVLAGYMCKVPVIGRKYTMAIGAVISMVFFFAYTAVRNNAENVGFNCATSFAINIYYGTLYAYSPEVLPTAHRATGNGTAVALNRIMGIMSAVIATYADTSTSVPFYICAALFGWMALVSVLFPYEPQTSQSV</sequence>
<reference evidence="7 8" key="1">
    <citation type="submission" date="2013-03" db="EMBL/GenBank/DDBJ databases">
        <title>The Genome Sequence of Capronia epimyces CBS 606.96.</title>
        <authorList>
            <consortium name="The Broad Institute Genomics Platform"/>
            <person name="Cuomo C."/>
            <person name="de Hoog S."/>
            <person name="Gorbushina A."/>
            <person name="Walker B."/>
            <person name="Young S.K."/>
            <person name="Zeng Q."/>
            <person name="Gargeya S."/>
            <person name="Fitzgerald M."/>
            <person name="Haas B."/>
            <person name="Abouelleil A."/>
            <person name="Allen A.W."/>
            <person name="Alvarado L."/>
            <person name="Arachchi H.M."/>
            <person name="Berlin A.M."/>
            <person name="Chapman S.B."/>
            <person name="Gainer-Dewar J."/>
            <person name="Goldberg J."/>
            <person name="Griggs A."/>
            <person name="Gujja S."/>
            <person name="Hansen M."/>
            <person name="Howarth C."/>
            <person name="Imamovic A."/>
            <person name="Ireland A."/>
            <person name="Larimer J."/>
            <person name="McCowan C."/>
            <person name="Murphy C."/>
            <person name="Pearson M."/>
            <person name="Poon T.W."/>
            <person name="Priest M."/>
            <person name="Roberts A."/>
            <person name="Saif S."/>
            <person name="Shea T."/>
            <person name="Sisk P."/>
            <person name="Sykes S."/>
            <person name="Wortman J."/>
            <person name="Nusbaum C."/>
            <person name="Birren B."/>
        </authorList>
    </citation>
    <scope>NUCLEOTIDE SEQUENCE [LARGE SCALE GENOMIC DNA]</scope>
    <source>
        <strain evidence="7 8">CBS 606.96</strain>
    </source>
</reference>
<evidence type="ECO:0000256" key="5">
    <source>
        <dbReference type="ARBA" id="ARBA00023136"/>
    </source>
</evidence>
<evidence type="ECO:0008006" key="9">
    <source>
        <dbReference type="Google" id="ProtNLM"/>
    </source>
</evidence>
<proteinExistence type="predicted"/>
<feature type="transmembrane region" description="Helical" evidence="6">
    <location>
        <begin position="436"/>
        <end position="457"/>
    </location>
</feature>
<keyword evidence="8" id="KW-1185">Reference proteome</keyword>
<dbReference type="PANTHER" id="PTHR23511">
    <property type="entry name" value="SYNAPTIC VESICLE GLYCOPROTEIN 2"/>
    <property type="match status" value="1"/>
</dbReference>
<evidence type="ECO:0000313" key="8">
    <source>
        <dbReference type="Proteomes" id="UP000019478"/>
    </source>
</evidence>
<dbReference type="Pfam" id="PF07690">
    <property type="entry name" value="MFS_1"/>
    <property type="match status" value="1"/>
</dbReference>
<feature type="transmembrane region" description="Helical" evidence="6">
    <location>
        <begin position="243"/>
        <end position="262"/>
    </location>
</feature>
<feature type="transmembrane region" description="Helical" evidence="6">
    <location>
        <begin position="101"/>
        <end position="120"/>
    </location>
</feature>
<feature type="transmembrane region" description="Helical" evidence="6">
    <location>
        <begin position="469"/>
        <end position="492"/>
    </location>
</feature>
<dbReference type="GO" id="GO:0016020">
    <property type="term" value="C:membrane"/>
    <property type="evidence" value="ECO:0007669"/>
    <property type="project" value="UniProtKB-SubCell"/>
</dbReference>
<dbReference type="RefSeq" id="XP_007729860.1">
    <property type="nucleotide sequence ID" value="XM_007731670.1"/>
</dbReference>
<evidence type="ECO:0000256" key="1">
    <source>
        <dbReference type="ARBA" id="ARBA00004141"/>
    </source>
</evidence>
<dbReference type="HOGENOM" id="CLU_001265_52_4_1"/>
<keyword evidence="4 6" id="KW-1133">Transmembrane helix</keyword>
<evidence type="ECO:0000256" key="4">
    <source>
        <dbReference type="ARBA" id="ARBA00022989"/>
    </source>
</evidence>
<evidence type="ECO:0000256" key="6">
    <source>
        <dbReference type="SAM" id="Phobius"/>
    </source>
</evidence>
<comment type="subcellular location">
    <subcellularLocation>
        <location evidence="1">Membrane</location>
        <topology evidence="1">Multi-pass membrane protein</topology>
    </subcellularLocation>
</comment>